<evidence type="ECO:0000256" key="7">
    <source>
        <dbReference type="ARBA" id="ARBA00048628"/>
    </source>
</evidence>
<dbReference type="GO" id="GO:0005829">
    <property type="term" value="C:cytosol"/>
    <property type="evidence" value="ECO:0007669"/>
    <property type="project" value="TreeGrafter"/>
</dbReference>
<comment type="cofactor">
    <cofactor evidence="1 8">
        <name>FAD</name>
        <dbReference type="ChEBI" id="CHEBI:57692"/>
    </cofactor>
</comment>
<evidence type="ECO:0000256" key="5">
    <source>
        <dbReference type="ARBA" id="ARBA00022827"/>
    </source>
</evidence>
<dbReference type="Proteomes" id="UP000214588">
    <property type="component" value="Unassembled WGS sequence"/>
</dbReference>
<evidence type="ECO:0000313" key="9">
    <source>
        <dbReference type="EMBL" id="OWZ83009.1"/>
    </source>
</evidence>
<evidence type="ECO:0000256" key="8">
    <source>
        <dbReference type="RuleBase" id="RU003862"/>
    </source>
</evidence>
<organism evidence="9 10">
    <name type="scientific">Natranaerobius trueperi</name>
    <dbReference type="NCBI Taxonomy" id="759412"/>
    <lineage>
        <taxon>Bacteria</taxon>
        <taxon>Bacillati</taxon>
        <taxon>Bacillota</taxon>
        <taxon>Clostridia</taxon>
        <taxon>Natranaerobiales</taxon>
        <taxon>Natranaerobiaceae</taxon>
        <taxon>Natranaerobius</taxon>
    </lineage>
</organism>
<dbReference type="GO" id="GO:0071949">
    <property type="term" value="F:FAD binding"/>
    <property type="evidence" value="ECO:0007669"/>
    <property type="project" value="TreeGrafter"/>
</dbReference>
<protein>
    <recommendedName>
        <fullName evidence="8">Methylenetetrahydrofolate reductase</fullName>
    </recommendedName>
</protein>
<dbReference type="Pfam" id="PF02219">
    <property type="entry name" value="MTHFR"/>
    <property type="match status" value="1"/>
</dbReference>
<sequence>MKGGDHFMKISNIYSKTNRPVLSFEIFPPKRKKNQTRKDFDTLLNTVDKLTTLNPDFISVTYGAGGTDSEGSFKVSKYIKDKGVVALPHFTSIGYPSQEINSYLEDLGQDGFANILALRGDLPKEPSKADMVWKDFLHATDLIKIIKKEFPRFCIGGAAYPQGHQESNYDGKDIEVMKLKEEMGVEFFLTQLFFDNDKYLRFVETVKNHGVTAPIGAGVMPLMSPKFVDKILKLSGATLHKELHQTLDKYRDDEEEFLKRTIDFCIRQVNDLIERGVDGIHLYTMNKYHPVKKIINNLDIKTAVNT</sequence>
<dbReference type="PANTHER" id="PTHR45754">
    <property type="entry name" value="METHYLENETETRAHYDROFOLATE REDUCTASE"/>
    <property type="match status" value="1"/>
</dbReference>
<keyword evidence="5 8" id="KW-0274">FAD</keyword>
<evidence type="ECO:0000256" key="6">
    <source>
        <dbReference type="ARBA" id="ARBA00023002"/>
    </source>
</evidence>
<dbReference type="UniPathway" id="UPA00193"/>
<dbReference type="SUPFAM" id="SSF51730">
    <property type="entry name" value="FAD-linked oxidoreductase"/>
    <property type="match status" value="1"/>
</dbReference>
<accession>A0A226BXT3</accession>
<dbReference type="GO" id="GO:0035999">
    <property type="term" value="P:tetrahydrofolate interconversion"/>
    <property type="evidence" value="ECO:0007669"/>
    <property type="project" value="UniProtKB-UniPathway"/>
</dbReference>
<keyword evidence="10" id="KW-1185">Reference proteome</keyword>
<comment type="pathway">
    <text evidence="2 8">One-carbon metabolism; tetrahydrofolate interconversion.</text>
</comment>
<dbReference type="GO" id="GO:0106312">
    <property type="term" value="F:methylenetetrahydrofolate reductase (NADH) activity"/>
    <property type="evidence" value="ECO:0007669"/>
    <property type="project" value="UniProtKB-EC"/>
</dbReference>
<proteinExistence type="inferred from homology"/>
<dbReference type="AlphaFoldDB" id="A0A226BXT3"/>
<dbReference type="EMBL" id="NIQC01000030">
    <property type="protein sequence ID" value="OWZ83009.1"/>
    <property type="molecule type" value="Genomic_DNA"/>
</dbReference>
<dbReference type="CDD" id="cd00537">
    <property type="entry name" value="MTHFR"/>
    <property type="match status" value="1"/>
</dbReference>
<gene>
    <name evidence="9" type="ORF">CDO51_10945</name>
</gene>
<keyword evidence="6 8" id="KW-0560">Oxidoreductase</keyword>
<dbReference type="Gene3D" id="3.20.20.220">
    <property type="match status" value="1"/>
</dbReference>
<reference evidence="9 10" key="1">
    <citation type="submission" date="2017-06" db="EMBL/GenBank/DDBJ databases">
        <title>Draft Genome Sequence of Natranaerobius trueperi halophilic, alkalithermophilic bacteria from soda lakes.</title>
        <authorList>
            <person name="Zhao B."/>
        </authorList>
    </citation>
    <scope>NUCLEOTIDE SEQUENCE [LARGE SCALE GENOMIC DNA]</scope>
    <source>
        <strain evidence="9 10">DSM 18760</strain>
    </source>
</reference>
<dbReference type="PANTHER" id="PTHR45754:SF3">
    <property type="entry name" value="METHYLENETETRAHYDROFOLATE REDUCTASE (NADPH)"/>
    <property type="match status" value="1"/>
</dbReference>
<keyword evidence="4 8" id="KW-0285">Flavoprotein</keyword>
<dbReference type="GO" id="GO:0009086">
    <property type="term" value="P:methionine biosynthetic process"/>
    <property type="evidence" value="ECO:0007669"/>
    <property type="project" value="TreeGrafter"/>
</dbReference>
<evidence type="ECO:0000256" key="3">
    <source>
        <dbReference type="ARBA" id="ARBA00006743"/>
    </source>
</evidence>
<comment type="similarity">
    <text evidence="3 8">Belongs to the methylenetetrahydrofolate reductase family.</text>
</comment>
<name>A0A226BXT3_9FIRM</name>
<dbReference type="InterPro" id="IPR003171">
    <property type="entry name" value="Mehydrof_redctse-like"/>
</dbReference>
<evidence type="ECO:0000256" key="2">
    <source>
        <dbReference type="ARBA" id="ARBA00004777"/>
    </source>
</evidence>
<evidence type="ECO:0000256" key="4">
    <source>
        <dbReference type="ARBA" id="ARBA00022630"/>
    </source>
</evidence>
<comment type="catalytic activity">
    <reaction evidence="7">
        <text>(6S)-5-methyl-5,6,7,8-tetrahydrofolate + NAD(+) = (6R)-5,10-methylene-5,6,7,8-tetrahydrofolate + NADH + H(+)</text>
        <dbReference type="Rhea" id="RHEA:19821"/>
        <dbReference type="ChEBI" id="CHEBI:15378"/>
        <dbReference type="ChEBI" id="CHEBI:15636"/>
        <dbReference type="ChEBI" id="CHEBI:18608"/>
        <dbReference type="ChEBI" id="CHEBI:57540"/>
        <dbReference type="ChEBI" id="CHEBI:57945"/>
        <dbReference type="EC" id="1.5.1.54"/>
    </reaction>
    <physiologicalReaction direction="right-to-left" evidence="7">
        <dbReference type="Rhea" id="RHEA:19823"/>
    </physiologicalReaction>
</comment>
<dbReference type="InterPro" id="IPR029041">
    <property type="entry name" value="FAD-linked_oxidoreductase-like"/>
</dbReference>
<evidence type="ECO:0000256" key="1">
    <source>
        <dbReference type="ARBA" id="ARBA00001974"/>
    </source>
</evidence>
<evidence type="ECO:0000313" key="10">
    <source>
        <dbReference type="Proteomes" id="UP000214588"/>
    </source>
</evidence>
<comment type="caution">
    <text evidence="9">The sequence shown here is derived from an EMBL/GenBank/DDBJ whole genome shotgun (WGS) entry which is preliminary data.</text>
</comment>